<dbReference type="Proteomes" id="UP000308889">
    <property type="component" value="Chromosome"/>
</dbReference>
<evidence type="ECO:0000259" key="1">
    <source>
        <dbReference type="Pfam" id="PF01385"/>
    </source>
</evidence>
<accession>A0ABX5VL07</accession>
<feature type="domain" description="Probable transposase IS891/IS1136/IS1341" evidence="1">
    <location>
        <begin position="177"/>
        <end position="266"/>
    </location>
</feature>
<dbReference type="InterPro" id="IPR021027">
    <property type="entry name" value="Transposase_put_HTH"/>
</dbReference>
<gene>
    <name evidence="3" type="ORF">FG381_10675</name>
</gene>
<dbReference type="RefSeq" id="WP_139688775.1">
    <property type="nucleotide sequence ID" value="NZ_CP040882.1"/>
</dbReference>
<feature type="domain" description="Transposase putative helix-turn-helix" evidence="2">
    <location>
        <begin position="1"/>
        <end position="44"/>
    </location>
</feature>
<dbReference type="InterPro" id="IPR001959">
    <property type="entry name" value="Transposase"/>
</dbReference>
<dbReference type="NCBIfam" id="NF040570">
    <property type="entry name" value="guided_TnpB"/>
    <property type="match status" value="1"/>
</dbReference>
<evidence type="ECO:0000313" key="3">
    <source>
        <dbReference type="EMBL" id="QDA55354.1"/>
    </source>
</evidence>
<evidence type="ECO:0000313" key="4">
    <source>
        <dbReference type="Proteomes" id="UP000308889"/>
    </source>
</evidence>
<organism evidence="3 4">
    <name type="scientific">Sutterella faecalis</name>
    <dbReference type="NCBI Taxonomy" id="2584944"/>
    <lineage>
        <taxon>Bacteria</taxon>
        <taxon>Pseudomonadati</taxon>
        <taxon>Pseudomonadota</taxon>
        <taxon>Betaproteobacteria</taxon>
        <taxon>Burkholderiales</taxon>
        <taxon>Sutterellaceae</taxon>
        <taxon>Sutterella</taxon>
    </lineage>
</organism>
<sequence length="380" mass="43632">MLRAAKFRIYPTAAQEAFLWAQWGAVRKCWNMALFLKKHYYRTRGVSLDLIHEIKPLIARAKKSKKYTWLKEYDSMALQESVRNLNKGYRAFFEGRAGYPHYKSRRGPQSSYHCTNVSVGPNYVRVPKMEPIKARIHREVVGKVKSITLEADAAGDYYAAVLWEDGLAEKDPLKEIYEDQVIGIDVGIKDLLTESNGRKEPNPKHLKRARKVLRRRCRQFSRTQKGSRRREKARRRLARAHKRVANARTDNLHKVSSRLVNDLWTTHVCQAPSTVTRELRSEAAGSELVERLIAAAGGIAGLVPSGTEPIPVKRSWNSEHGLQAERSICRVSRFTGPPPIQCRYVRMRQAKRSPHSDLATLHRLIRVMSFWLLPAVFQSQ</sequence>
<reference evidence="4" key="1">
    <citation type="submission" date="2019-06" db="EMBL/GenBank/DDBJ databases">
        <authorList>
            <person name="Oh B.S."/>
        </authorList>
    </citation>
    <scope>NUCLEOTIDE SEQUENCE [LARGE SCALE GENOMIC DNA]</scope>
    <source>
        <strain evidence="4">KGMB03119</strain>
    </source>
</reference>
<name>A0ABX5VL07_9BURK</name>
<dbReference type="Pfam" id="PF01385">
    <property type="entry name" value="OrfB_IS605"/>
    <property type="match status" value="1"/>
</dbReference>
<evidence type="ECO:0000259" key="2">
    <source>
        <dbReference type="Pfam" id="PF12323"/>
    </source>
</evidence>
<dbReference type="EMBL" id="CP040882">
    <property type="protein sequence ID" value="QDA55354.1"/>
    <property type="molecule type" value="Genomic_DNA"/>
</dbReference>
<dbReference type="Pfam" id="PF12323">
    <property type="entry name" value="HTH_OrfB_IS605"/>
    <property type="match status" value="1"/>
</dbReference>
<proteinExistence type="predicted"/>
<keyword evidence="4" id="KW-1185">Reference proteome</keyword>
<protein>
    <submittedName>
        <fullName evidence="3">Transposase</fullName>
    </submittedName>
</protein>